<evidence type="ECO:0000256" key="2">
    <source>
        <dbReference type="ARBA" id="ARBA00022691"/>
    </source>
</evidence>
<comment type="subunit">
    <text evidence="8">Homodimer.</text>
</comment>
<comment type="caution">
    <text evidence="8">Lacks conserved residue(s) required for the propagation of feature annotation.</text>
</comment>
<dbReference type="SFLD" id="SFLDS00029">
    <property type="entry name" value="Radical_SAM"/>
    <property type="match status" value="1"/>
</dbReference>
<feature type="binding site" evidence="8">
    <location>
        <position position="28"/>
    </location>
    <ligand>
        <name>substrate</name>
    </ligand>
</feature>
<evidence type="ECO:0000256" key="8">
    <source>
        <dbReference type="HAMAP-Rule" id="MF_00917"/>
    </source>
</evidence>
<comment type="similarity">
    <text evidence="8">Belongs to the radical SAM superfamily. 7-carboxy-7-deazaguanine synthase family.</text>
</comment>
<dbReference type="AlphaFoldDB" id="A0A9D9IVE7"/>
<keyword evidence="3 8" id="KW-0479">Metal-binding</keyword>
<reference evidence="10" key="2">
    <citation type="journal article" date="2021" name="PeerJ">
        <title>Extensive microbial diversity within the chicken gut microbiome revealed by metagenomics and culture.</title>
        <authorList>
            <person name="Gilroy R."/>
            <person name="Ravi A."/>
            <person name="Getino M."/>
            <person name="Pursley I."/>
            <person name="Horton D.L."/>
            <person name="Alikhan N.F."/>
            <person name="Baker D."/>
            <person name="Gharbi K."/>
            <person name="Hall N."/>
            <person name="Watson M."/>
            <person name="Adriaenssens E.M."/>
            <person name="Foster-Nyarko E."/>
            <person name="Jarju S."/>
            <person name="Secka A."/>
            <person name="Antonio M."/>
            <person name="Oren A."/>
            <person name="Chaudhuri R.R."/>
            <person name="La Ragione R."/>
            <person name="Hildebrand F."/>
            <person name="Pallen M.J."/>
        </authorList>
    </citation>
    <scope>NUCLEOTIDE SEQUENCE</scope>
    <source>
        <strain evidence="10">2478</strain>
    </source>
</reference>
<evidence type="ECO:0000259" key="9">
    <source>
        <dbReference type="PROSITE" id="PS51918"/>
    </source>
</evidence>
<feature type="binding site" evidence="8">
    <location>
        <position position="39"/>
    </location>
    <ligand>
        <name>[4Fe-4S] cluster</name>
        <dbReference type="ChEBI" id="CHEBI:49883"/>
        <note>4Fe-4S-S-AdoMet</note>
    </ligand>
</feature>
<dbReference type="InterPro" id="IPR024924">
    <property type="entry name" value="7-CO-7-deazaguanine_synth-like"/>
</dbReference>
<evidence type="ECO:0000256" key="6">
    <source>
        <dbReference type="ARBA" id="ARBA00023014"/>
    </source>
</evidence>
<feature type="binding site" evidence="8">
    <location>
        <begin position="154"/>
        <end position="157"/>
    </location>
    <ligand>
        <name>S-adenosyl-L-methionine</name>
        <dbReference type="ChEBI" id="CHEBI:59789"/>
    </ligand>
</feature>
<dbReference type="Gene3D" id="3.20.20.70">
    <property type="entry name" value="Aldolase class I"/>
    <property type="match status" value="1"/>
</dbReference>
<evidence type="ECO:0000313" key="11">
    <source>
        <dbReference type="Proteomes" id="UP000823771"/>
    </source>
</evidence>
<comment type="cofactor">
    <cofactor evidence="8">
        <name>[4Fe-4S] cluster</name>
        <dbReference type="ChEBI" id="CHEBI:49883"/>
    </cofactor>
    <text evidence="8">Binds 1 [4Fe-4S] cluster. The cluster is coordinated with 3 cysteines and an exchangeable S-adenosyl-L-methionine.</text>
</comment>
<dbReference type="InterPro" id="IPR007197">
    <property type="entry name" value="rSAM"/>
</dbReference>
<keyword evidence="1 8" id="KW-0004">4Fe-4S</keyword>
<keyword evidence="5 8" id="KW-0408">Iron</keyword>
<feature type="binding site" evidence="8">
    <location>
        <begin position="38"/>
        <end position="40"/>
    </location>
    <ligand>
        <name>S-adenosyl-L-methionine</name>
        <dbReference type="ChEBI" id="CHEBI:59789"/>
    </ligand>
</feature>
<dbReference type="GO" id="GO:1904047">
    <property type="term" value="F:S-adenosyl-L-methionine binding"/>
    <property type="evidence" value="ECO:0007669"/>
    <property type="project" value="UniProtKB-UniRule"/>
</dbReference>
<feature type="domain" description="Radical SAM core" evidence="9">
    <location>
        <begin position="19"/>
        <end position="194"/>
    </location>
</feature>
<gene>
    <name evidence="8" type="primary">queE</name>
    <name evidence="10" type="ORF">IAB80_04710</name>
</gene>
<evidence type="ECO:0000256" key="7">
    <source>
        <dbReference type="ARBA" id="ARBA00023239"/>
    </source>
</evidence>
<reference evidence="10" key="1">
    <citation type="submission" date="2020-10" db="EMBL/GenBank/DDBJ databases">
        <authorList>
            <person name="Gilroy R."/>
        </authorList>
    </citation>
    <scope>NUCLEOTIDE SEQUENCE</scope>
    <source>
        <strain evidence="10">2478</strain>
    </source>
</reference>
<comment type="cofactor">
    <cofactor evidence="8">
        <name>Mg(2+)</name>
        <dbReference type="ChEBI" id="CHEBI:18420"/>
    </cofactor>
</comment>
<dbReference type="SUPFAM" id="SSF102114">
    <property type="entry name" value="Radical SAM enzymes"/>
    <property type="match status" value="1"/>
</dbReference>
<keyword evidence="7 8" id="KW-0456">Lyase</keyword>
<dbReference type="Pfam" id="PF04055">
    <property type="entry name" value="Radical_SAM"/>
    <property type="match status" value="1"/>
</dbReference>
<dbReference type="GO" id="GO:0016840">
    <property type="term" value="F:carbon-nitrogen lyase activity"/>
    <property type="evidence" value="ECO:0007669"/>
    <property type="project" value="UniProtKB-UniRule"/>
</dbReference>
<feature type="binding site" evidence="8">
    <location>
        <begin position="112"/>
        <end position="114"/>
    </location>
    <ligand>
        <name>S-adenosyl-L-methionine</name>
        <dbReference type="ChEBI" id="CHEBI:59789"/>
    </ligand>
</feature>
<organism evidence="10 11">
    <name type="scientific">Candidatus Cryptobacteroides excrementipullorum</name>
    <dbReference type="NCBI Taxonomy" id="2840761"/>
    <lineage>
        <taxon>Bacteria</taxon>
        <taxon>Pseudomonadati</taxon>
        <taxon>Bacteroidota</taxon>
        <taxon>Bacteroidia</taxon>
        <taxon>Bacteroidales</taxon>
        <taxon>Candidatus Cryptobacteroides</taxon>
    </lineage>
</organism>
<dbReference type="PANTHER" id="PTHR42836:SF1">
    <property type="entry name" value="7-CARBOXY-7-DEAZAGUANINE SYNTHASE"/>
    <property type="match status" value="1"/>
</dbReference>
<keyword evidence="4 8" id="KW-0460">Magnesium</keyword>
<feature type="binding site" evidence="8">
    <location>
        <position position="41"/>
    </location>
    <ligand>
        <name>Mg(2+)</name>
        <dbReference type="ChEBI" id="CHEBI:18420"/>
    </ligand>
</feature>
<comment type="function">
    <text evidence="8">Catalyzes the complex heterocyclic radical-mediated conversion of 6-carboxy-5,6,7,8-tetrahydropterin (CPH4) to 7-carboxy-7-deazaguanine (CDG), a step common to the biosynthetic pathways of all 7-deazapurine-containing compounds.</text>
</comment>
<evidence type="ECO:0000256" key="4">
    <source>
        <dbReference type="ARBA" id="ARBA00022842"/>
    </source>
</evidence>
<dbReference type="InterPro" id="IPR013785">
    <property type="entry name" value="Aldolase_TIM"/>
</dbReference>
<keyword evidence="8" id="KW-0671">Queuosine biosynthesis</keyword>
<feature type="binding site" evidence="8">
    <location>
        <position position="71"/>
    </location>
    <ligand>
        <name>S-adenosyl-L-methionine</name>
        <dbReference type="ChEBI" id="CHEBI:59789"/>
    </ligand>
</feature>
<comment type="caution">
    <text evidence="10">The sequence shown here is derived from an EMBL/GenBank/DDBJ whole genome shotgun (WGS) entry which is preliminary data.</text>
</comment>
<evidence type="ECO:0000256" key="1">
    <source>
        <dbReference type="ARBA" id="ARBA00022485"/>
    </source>
</evidence>
<feature type="binding site" evidence="8">
    <location>
        <position position="36"/>
    </location>
    <ligand>
        <name>[4Fe-4S] cluster</name>
        <dbReference type="ChEBI" id="CHEBI:49883"/>
        <note>4Fe-4S-S-AdoMet</note>
    </ligand>
</feature>
<dbReference type="PANTHER" id="PTHR42836">
    <property type="entry name" value="7-CARBOXY-7-DEAZAGUANINE SYNTHASE"/>
    <property type="match status" value="1"/>
</dbReference>
<feature type="binding site" evidence="8">
    <location>
        <begin position="13"/>
        <end position="15"/>
    </location>
    <ligand>
        <name>substrate</name>
    </ligand>
</feature>
<keyword evidence="6 8" id="KW-0411">Iron-sulfur</keyword>
<evidence type="ECO:0000313" key="10">
    <source>
        <dbReference type="EMBL" id="MBO8478168.1"/>
    </source>
</evidence>
<dbReference type="GO" id="GO:0000287">
    <property type="term" value="F:magnesium ion binding"/>
    <property type="evidence" value="ECO:0007669"/>
    <property type="project" value="UniProtKB-UniRule"/>
</dbReference>
<comment type="pathway">
    <text evidence="8">Purine metabolism; 7-cyano-7-deazaguanine biosynthesis.</text>
</comment>
<comment type="cofactor">
    <cofactor evidence="8">
        <name>S-adenosyl-L-methionine</name>
        <dbReference type="ChEBI" id="CHEBI:59789"/>
    </cofactor>
    <text evidence="8">Binds 1 S-adenosyl-L-methionine per subunit.</text>
</comment>
<sequence length="194" mass="22103">MKTYKINEIFYSLQGEGFFTGTPSVFIRFSGCNLRCPFCDTDHSNGRMLTCPEIMEEVEKYPSGHVVLTGGEPSLSIDREFIQAIHSLGKSAAIETNGTTPLPENIDWITLSPKFDLQPDPPLRITECDELKVVYHGQDMSIYSDIAARHHFIQPCDTGNPETDRQFLEESIRYCLEHPHWRLSLQTHKLTGIR</sequence>
<feature type="binding site" evidence="8">
    <location>
        <position position="69"/>
    </location>
    <ligand>
        <name>substrate</name>
    </ligand>
</feature>
<dbReference type="PIRSF" id="PIRSF000370">
    <property type="entry name" value="QueE"/>
    <property type="match status" value="1"/>
</dbReference>
<dbReference type="HAMAP" id="MF_00917">
    <property type="entry name" value="QueE"/>
    <property type="match status" value="1"/>
</dbReference>
<dbReference type="InterPro" id="IPR058240">
    <property type="entry name" value="rSAM_sf"/>
</dbReference>
<keyword evidence="2 8" id="KW-0949">S-adenosyl-L-methionine</keyword>
<dbReference type="PROSITE" id="PS51918">
    <property type="entry name" value="RADICAL_SAM"/>
    <property type="match status" value="1"/>
</dbReference>
<dbReference type="CDD" id="cd01335">
    <property type="entry name" value="Radical_SAM"/>
    <property type="match status" value="1"/>
</dbReference>
<dbReference type="GO" id="GO:0051539">
    <property type="term" value="F:4 iron, 4 sulfur cluster binding"/>
    <property type="evidence" value="ECO:0007669"/>
    <property type="project" value="UniProtKB-UniRule"/>
</dbReference>
<dbReference type="EC" id="4.3.99.3" evidence="8"/>
<accession>A0A9D9IVE7</accession>
<evidence type="ECO:0000256" key="5">
    <source>
        <dbReference type="ARBA" id="ARBA00023004"/>
    </source>
</evidence>
<dbReference type="GO" id="GO:0008616">
    <property type="term" value="P:tRNA queuosine(34) biosynthetic process"/>
    <property type="evidence" value="ECO:0007669"/>
    <property type="project" value="UniProtKB-UniRule"/>
</dbReference>
<evidence type="ECO:0000256" key="3">
    <source>
        <dbReference type="ARBA" id="ARBA00022723"/>
    </source>
</evidence>
<dbReference type="EMBL" id="JADILZ010000041">
    <property type="protein sequence ID" value="MBO8478168.1"/>
    <property type="molecule type" value="Genomic_DNA"/>
</dbReference>
<comment type="catalytic activity">
    <reaction evidence="8">
        <text>6-carboxy-5,6,7,8-tetrahydropterin + H(+) = 7-carboxy-7-carbaguanine + NH4(+)</text>
        <dbReference type="Rhea" id="RHEA:27974"/>
        <dbReference type="ChEBI" id="CHEBI:15378"/>
        <dbReference type="ChEBI" id="CHEBI:28938"/>
        <dbReference type="ChEBI" id="CHEBI:61032"/>
        <dbReference type="ChEBI" id="CHEBI:61036"/>
        <dbReference type="EC" id="4.3.99.3"/>
    </reaction>
</comment>
<name>A0A9D9IVE7_9BACT</name>
<protein>
    <recommendedName>
        <fullName evidence="8">7-carboxy-7-deazaguanine synthase</fullName>
        <shortName evidence="8">CDG synthase</shortName>
        <ecNumber evidence="8">4.3.99.3</ecNumber>
    </recommendedName>
    <alternativeName>
        <fullName evidence="8">Queuosine biosynthesis protein QueE</fullName>
    </alternativeName>
</protein>
<proteinExistence type="inferred from homology"/>
<feature type="binding site" evidence="8">
    <location>
        <position position="32"/>
    </location>
    <ligand>
        <name>[4Fe-4S] cluster</name>
        <dbReference type="ChEBI" id="CHEBI:49883"/>
        <note>4Fe-4S-S-AdoMet</note>
    </ligand>
</feature>
<dbReference type="Proteomes" id="UP000823771">
    <property type="component" value="Unassembled WGS sequence"/>
</dbReference>